<protein>
    <recommendedName>
        <fullName evidence="1">Nop domain-containing protein</fullName>
    </recommendedName>
</protein>
<reference evidence="2 3" key="1">
    <citation type="submission" date="2016-08" db="EMBL/GenBank/DDBJ databases">
        <title>New Insights into Marine Group III Euryarchaeota, from dark to light.</title>
        <authorList>
            <person name="Haro-Moreno J.M."/>
            <person name="Rodriguez-Valera F."/>
            <person name="Lopez-Garcia P."/>
            <person name="Moreira D."/>
            <person name="Martin-Cuadrado A.B."/>
        </authorList>
    </citation>
    <scope>NUCLEOTIDE SEQUENCE [LARGE SCALE GENOMIC DNA]</scope>
    <source>
        <strain evidence="2">CG-Epi2</strain>
    </source>
</reference>
<dbReference type="InterPro" id="IPR029012">
    <property type="entry name" value="Helix_hairpin_bin_sf"/>
</dbReference>
<evidence type="ECO:0000313" key="3">
    <source>
        <dbReference type="Proteomes" id="UP000183615"/>
    </source>
</evidence>
<dbReference type="InterPro" id="IPR042239">
    <property type="entry name" value="Nop_C"/>
</dbReference>
<dbReference type="PANTHER" id="PTHR10894">
    <property type="entry name" value="NUCLEOLAR PROTEIN 5 NUCLEOLAR PROTEIN NOP5 NOP58"/>
    <property type="match status" value="1"/>
</dbReference>
<gene>
    <name evidence="2" type="ORF">BET99_01145</name>
</gene>
<dbReference type="Proteomes" id="UP000183615">
    <property type="component" value="Unassembled WGS sequence"/>
</dbReference>
<dbReference type="GO" id="GO:0030515">
    <property type="term" value="F:snoRNA binding"/>
    <property type="evidence" value="ECO:0007669"/>
    <property type="project" value="InterPro"/>
</dbReference>
<dbReference type="PROSITE" id="PS51358">
    <property type="entry name" value="NOP"/>
    <property type="match status" value="1"/>
</dbReference>
<dbReference type="InterPro" id="IPR036070">
    <property type="entry name" value="Nop_dom_sf"/>
</dbReference>
<dbReference type="GO" id="GO:0031428">
    <property type="term" value="C:box C/D methylation guide snoRNP complex"/>
    <property type="evidence" value="ECO:0007669"/>
    <property type="project" value="InterPro"/>
</dbReference>
<dbReference type="PANTHER" id="PTHR10894:SF0">
    <property type="entry name" value="NUCLEOLAR PROTEIN 56"/>
    <property type="match status" value="1"/>
</dbReference>
<evidence type="ECO:0000313" key="2">
    <source>
        <dbReference type="EMBL" id="OIR22127.1"/>
    </source>
</evidence>
<dbReference type="Gene3D" id="1.10.287.660">
    <property type="entry name" value="Helix hairpin bin"/>
    <property type="match status" value="1"/>
</dbReference>
<dbReference type="EMBL" id="MIYZ01000023">
    <property type="protein sequence ID" value="OIR22127.1"/>
    <property type="molecule type" value="Genomic_DNA"/>
</dbReference>
<dbReference type="Pfam" id="PF01798">
    <property type="entry name" value="Nop"/>
    <property type="match status" value="1"/>
</dbReference>
<dbReference type="SUPFAM" id="SSF89124">
    <property type="entry name" value="Nop domain"/>
    <property type="match status" value="1"/>
</dbReference>
<proteinExistence type="predicted"/>
<feature type="domain" description="Nop" evidence="1">
    <location>
        <begin position="145"/>
        <end position="243"/>
    </location>
</feature>
<dbReference type="AlphaFoldDB" id="A0A1J5TMG2"/>
<name>A0A1J5TMG2_9ARCH</name>
<accession>A0A1J5TMG2</accession>
<dbReference type="InterPro" id="IPR045056">
    <property type="entry name" value="Nop56/Nop58"/>
</dbReference>
<evidence type="ECO:0000259" key="1">
    <source>
        <dbReference type="PROSITE" id="PS51358"/>
    </source>
</evidence>
<dbReference type="Gene3D" id="1.10.246.90">
    <property type="entry name" value="Nop domain"/>
    <property type="match status" value="1"/>
</dbReference>
<dbReference type="InterPro" id="IPR002687">
    <property type="entry name" value="Nop_dom"/>
</dbReference>
<sequence length="243" mass="27015">MITYSSSEQDLALPTEPEELSEILEKHSNSEIKIDLNRESIDLSLLRAASILQANLRIQKSLTPDKNLVQAIEALDEAHTTINLVSERYITWYSQITGSPRMNLEKLLQKQDLPSKLNELKSFINSTQDLVLSLSNYLDSEAPKVFPGLVEILGAQLAVRMVASAGDLSKLARMPSSTIQLLGAEKALFRHMSDGSPPPKHGFLYQHPTIKKSNFKNKGRNSRKLAAKVAIASKLDYFGERNG</sequence>
<organism evidence="2 3">
    <name type="scientific">Marine Group III euryarchaeote CG-Epi2</name>
    <dbReference type="NCBI Taxonomy" id="1888996"/>
    <lineage>
        <taxon>Archaea</taxon>
        <taxon>Methanobacteriati</taxon>
        <taxon>Thermoplasmatota</taxon>
        <taxon>Thermoplasmata</taxon>
        <taxon>Candidatus Thermoprofundales</taxon>
    </lineage>
</organism>
<comment type="caution">
    <text evidence="2">The sequence shown here is derived from an EMBL/GenBank/DDBJ whole genome shotgun (WGS) entry which is preliminary data.</text>
</comment>